<gene>
    <name evidence="2" type="ORF">Apau_0667</name>
</gene>
<feature type="transmembrane region" description="Helical" evidence="1">
    <location>
        <begin position="12"/>
        <end position="35"/>
    </location>
</feature>
<dbReference type="HOGENOM" id="CLU_703286_0_0_0"/>
<dbReference type="Proteomes" id="UP000005096">
    <property type="component" value="Chromosome"/>
</dbReference>
<feature type="transmembrane region" description="Helical" evidence="1">
    <location>
        <begin position="212"/>
        <end position="235"/>
    </location>
</feature>
<feature type="transmembrane region" description="Helical" evidence="1">
    <location>
        <begin position="170"/>
        <end position="192"/>
    </location>
</feature>
<keyword evidence="3" id="KW-1185">Reference proteome</keyword>
<feature type="transmembrane region" description="Helical" evidence="1">
    <location>
        <begin position="270"/>
        <end position="288"/>
    </location>
</feature>
<feature type="transmembrane region" description="Helical" evidence="1">
    <location>
        <begin position="294"/>
        <end position="313"/>
    </location>
</feature>
<feature type="transmembrane region" description="Helical" evidence="1">
    <location>
        <begin position="101"/>
        <end position="120"/>
    </location>
</feature>
<dbReference type="EMBL" id="CM001022">
    <property type="protein sequence ID" value="EFQ23096.1"/>
    <property type="molecule type" value="Genomic_DNA"/>
</dbReference>
<keyword evidence="1" id="KW-0472">Membrane</keyword>
<keyword evidence="1" id="KW-0812">Transmembrane</keyword>
<keyword evidence="1" id="KW-1133">Transmembrane helix</keyword>
<dbReference type="AlphaFoldDB" id="E3CUD7"/>
<feature type="transmembrane region" description="Helical" evidence="1">
    <location>
        <begin position="47"/>
        <end position="65"/>
    </location>
</feature>
<feature type="transmembrane region" description="Helical" evidence="1">
    <location>
        <begin position="77"/>
        <end position="95"/>
    </location>
</feature>
<evidence type="ECO:0000313" key="2">
    <source>
        <dbReference type="EMBL" id="EFQ23096.1"/>
    </source>
</evidence>
<feature type="transmembrane region" description="Helical" evidence="1">
    <location>
        <begin position="364"/>
        <end position="385"/>
    </location>
</feature>
<protein>
    <submittedName>
        <fullName evidence="2">Uncharacterized protein</fullName>
    </submittedName>
</protein>
<proteinExistence type="predicted"/>
<dbReference type="eggNOG" id="ENOG502Z9MX">
    <property type="taxonomic scope" value="Bacteria"/>
</dbReference>
<name>E3CUD7_9BACT</name>
<evidence type="ECO:0000256" key="1">
    <source>
        <dbReference type="SAM" id="Phobius"/>
    </source>
</evidence>
<reference evidence="2 3" key="1">
    <citation type="journal article" date="2010" name="Stand. Genomic Sci.">
        <title>Non-contiguous finished genome sequence of Aminomonas paucivorans type strain (GLU-3).</title>
        <authorList>
            <person name="Pitluck S."/>
            <person name="Yasawong M."/>
            <person name="Held B."/>
            <person name="Lapidus A."/>
            <person name="Nolan M."/>
            <person name="Copeland A."/>
            <person name="Lucas S."/>
            <person name="Del Rio T.G."/>
            <person name="Tice H."/>
            <person name="Cheng J.F."/>
            <person name="Chertkov O."/>
            <person name="Goodwin L."/>
            <person name="Tapia R."/>
            <person name="Han C."/>
            <person name="Liolios K."/>
            <person name="Ivanova N."/>
            <person name="Mavromatis K."/>
            <person name="Ovchinnikova G."/>
            <person name="Pati A."/>
            <person name="Chen A."/>
            <person name="Palaniappan K."/>
            <person name="Land M."/>
            <person name="Hauser L."/>
            <person name="Chang Y.J."/>
            <person name="Jeffries C.D."/>
            <person name="Pukall R."/>
            <person name="Spring S."/>
            <person name="Rohde M."/>
            <person name="Sikorski J."/>
            <person name="Goker M."/>
            <person name="Woyke T."/>
            <person name="Bristow J."/>
            <person name="Eisen J.A."/>
            <person name="Markowitz V."/>
            <person name="Hugenholtz P."/>
            <person name="Kyrpides N.C."/>
            <person name="Klenk H.P."/>
        </authorList>
    </citation>
    <scope>NUCLEOTIDE SEQUENCE [LARGE SCALE GENOMIC DNA]</scope>
    <source>
        <strain evidence="2 3">DSM 12260</strain>
    </source>
</reference>
<evidence type="ECO:0000313" key="3">
    <source>
        <dbReference type="Proteomes" id="UP000005096"/>
    </source>
</evidence>
<accession>E3CUD7</accession>
<feature type="transmembrane region" description="Helical" evidence="1">
    <location>
        <begin position="241"/>
        <end position="258"/>
    </location>
</feature>
<dbReference type="STRING" id="584708.Apau_0667"/>
<organism evidence="2 3">
    <name type="scientific">Aminomonas paucivorans DSM 12260</name>
    <dbReference type="NCBI Taxonomy" id="584708"/>
    <lineage>
        <taxon>Bacteria</taxon>
        <taxon>Thermotogati</taxon>
        <taxon>Synergistota</taxon>
        <taxon>Synergistia</taxon>
        <taxon>Synergistales</taxon>
        <taxon>Synergistaceae</taxon>
        <taxon>Aminomonas</taxon>
    </lineage>
</organism>
<dbReference type="RefSeq" id="WP_006300258.1">
    <property type="nucleotide sequence ID" value="NZ_CM001022.1"/>
</dbReference>
<dbReference type="PaxDb" id="584708-Apau_0667"/>
<sequence>MSVEWGVARRADLPLDVAVLSLSGVMMLAVGGILVPVSRGLLPVYENGLQGLLLFLVALHMMLLGKTPFGDPGRSRGLLLLGGGVAASGIVTCFVPDLLGAFPRVLLFLCFTAGGAALFLQMLLRRDRLPHWKGLGRVGRHLVRGCSLVYLSSIPLGIRILQNRLTGDPWIAVVALVYGGGVVYLSWVLLLVRRTYPNGGEAGPGPLQEDRILLLLVGLFMLLLGGLLTPVHLGLLPFSGSAQLGLLMVLFAVQMLAFGSTPLGAYTRSWPMILLGMLFALLGTFSCLVPETLVPFLTLLVGWLNIGGGVLGLRRLWLPLLRGPKIPRPVPPILLHLYATQTTLDLLSLLFGTSMLVARFLPGLAVGGILAANGGVLLYLVHVLVRLDRVFPPEGAAST</sequence>
<dbReference type="OrthoDB" id="43107at2"/>